<proteinExistence type="predicted"/>
<reference evidence="1" key="2">
    <citation type="journal article" date="2015" name="Fish Shellfish Immunol.">
        <title>Early steps in the European eel (Anguilla anguilla)-Vibrio vulnificus interaction in the gills: Role of the RtxA13 toxin.</title>
        <authorList>
            <person name="Callol A."/>
            <person name="Pajuelo D."/>
            <person name="Ebbesson L."/>
            <person name="Teles M."/>
            <person name="MacKenzie S."/>
            <person name="Amaro C."/>
        </authorList>
    </citation>
    <scope>NUCLEOTIDE SEQUENCE</scope>
</reference>
<reference evidence="1" key="1">
    <citation type="submission" date="2014-11" db="EMBL/GenBank/DDBJ databases">
        <authorList>
            <person name="Amaro Gonzalez C."/>
        </authorList>
    </citation>
    <scope>NUCLEOTIDE SEQUENCE</scope>
</reference>
<name>A0A0E9WRT6_ANGAN</name>
<sequence length="77" mass="8576">MANIWLSQNKPCVNCVWYIRGGLCMILIPSITAMAPAPQTQATYGRGRDNLWDPIIHTYGNGPCGDRSVHKFSQQLV</sequence>
<evidence type="ECO:0000313" key="1">
    <source>
        <dbReference type="EMBL" id="JAH93097.1"/>
    </source>
</evidence>
<accession>A0A0E9WRT6</accession>
<protein>
    <submittedName>
        <fullName evidence="1">Uncharacterized protein</fullName>
    </submittedName>
</protein>
<organism evidence="1">
    <name type="scientific">Anguilla anguilla</name>
    <name type="common">European freshwater eel</name>
    <name type="synonym">Muraena anguilla</name>
    <dbReference type="NCBI Taxonomy" id="7936"/>
    <lineage>
        <taxon>Eukaryota</taxon>
        <taxon>Metazoa</taxon>
        <taxon>Chordata</taxon>
        <taxon>Craniata</taxon>
        <taxon>Vertebrata</taxon>
        <taxon>Euteleostomi</taxon>
        <taxon>Actinopterygii</taxon>
        <taxon>Neopterygii</taxon>
        <taxon>Teleostei</taxon>
        <taxon>Anguilliformes</taxon>
        <taxon>Anguillidae</taxon>
        <taxon>Anguilla</taxon>
    </lineage>
</organism>
<dbReference type="AlphaFoldDB" id="A0A0E9WRT6"/>
<dbReference type="EMBL" id="GBXM01015480">
    <property type="protein sequence ID" value="JAH93097.1"/>
    <property type="molecule type" value="Transcribed_RNA"/>
</dbReference>